<evidence type="ECO:0000256" key="2">
    <source>
        <dbReference type="ARBA" id="ARBA00022741"/>
    </source>
</evidence>
<dbReference type="RefSeq" id="WP_370538877.1">
    <property type="nucleotide sequence ID" value="NZ_CP030139.2"/>
</dbReference>
<dbReference type="Gene3D" id="3.30.70.2330">
    <property type="match status" value="1"/>
</dbReference>
<keyword evidence="5" id="KW-0067">ATP-binding</keyword>
<evidence type="ECO:0000313" key="9">
    <source>
        <dbReference type="Proteomes" id="UP000267249"/>
    </source>
</evidence>
<evidence type="ECO:0000256" key="4">
    <source>
        <dbReference type="ARBA" id="ARBA00022806"/>
    </source>
</evidence>
<dbReference type="InterPro" id="IPR011545">
    <property type="entry name" value="DEAD/DEAH_box_helicase_dom"/>
</dbReference>
<dbReference type="PROSITE" id="PS51192">
    <property type="entry name" value="HELICASE_ATP_BIND_1"/>
    <property type="match status" value="1"/>
</dbReference>
<dbReference type="SUPFAM" id="SSF52540">
    <property type="entry name" value="P-loop containing nucleoside triphosphate hydrolases"/>
    <property type="match status" value="1"/>
</dbReference>
<dbReference type="PROSITE" id="PS51194">
    <property type="entry name" value="HELICASE_CTER"/>
    <property type="match status" value="1"/>
</dbReference>
<dbReference type="PANTHER" id="PTHR47961:SF6">
    <property type="entry name" value="DNA-DIRECTED DNA POLYMERASE"/>
    <property type="match status" value="1"/>
</dbReference>
<dbReference type="EMBL" id="CP030139">
    <property type="protein sequence ID" value="WVS92354.1"/>
    <property type="molecule type" value="Genomic_DNA"/>
</dbReference>
<protein>
    <submittedName>
        <fullName evidence="8">DEAD/DEAH box helicase</fullName>
    </submittedName>
</protein>
<reference evidence="8 9" key="1">
    <citation type="journal article" date="2018" name="Sci. Rep.">
        <title>Genome Features and Biochemical Characteristics of a Robust, Fast Growing and Naturally Transformable Cyanobacterium Synechococcus elongatus PCC 11801 Isolated from India.</title>
        <authorList>
            <person name="Jaiswal D."/>
            <person name="Sengupta A."/>
            <person name="Sohoni S."/>
            <person name="Sengupta S."/>
            <person name="Phadnavis A.G."/>
            <person name="Pakrasi H.B."/>
            <person name="Wangikar P.P."/>
        </authorList>
    </citation>
    <scope>NUCLEOTIDE SEQUENCE [LARGE SCALE GENOMIC DNA]</scope>
    <source>
        <strain evidence="8 9">PCC 11801</strain>
    </source>
</reference>
<dbReference type="InterPro" id="IPR014001">
    <property type="entry name" value="Helicase_ATP-bd"/>
</dbReference>
<accession>A0AAQ3MCH2</accession>
<organism evidence="8 9">
    <name type="scientific">Synechococcus elongatus PCC 11801</name>
    <dbReference type="NCBI Taxonomy" id="2219813"/>
    <lineage>
        <taxon>Bacteria</taxon>
        <taxon>Bacillati</taxon>
        <taxon>Cyanobacteriota</taxon>
        <taxon>Cyanophyceae</taxon>
        <taxon>Synechococcales</taxon>
        <taxon>Synechococcaceae</taxon>
        <taxon>Synechococcus</taxon>
    </lineage>
</organism>
<dbReference type="PANTHER" id="PTHR47961">
    <property type="entry name" value="DNA POLYMERASE THETA, PUTATIVE (AFU_ORTHOLOGUE AFUA_1G05260)-RELATED"/>
    <property type="match status" value="1"/>
</dbReference>
<dbReference type="Gene3D" id="3.40.50.300">
    <property type="entry name" value="P-loop containing nucleotide triphosphate hydrolases"/>
    <property type="match status" value="2"/>
</dbReference>
<dbReference type="SMART" id="SM00910">
    <property type="entry name" value="HIRAN"/>
    <property type="match status" value="1"/>
</dbReference>
<name>A0AAQ3MCH2_SYNEL</name>
<dbReference type="SMART" id="SM00490">
    <property type="entry name" value="HELICc"/>
    <property type="match status" value="1"/>
</dbReference>
<gene>
    <name evidence="8" type="ORF">DOP62_13590</name>
</gene>
<keyword evidence="4 8" id="KW-0347">Helicase</keyword>
<keyword evidence="3" id="KW-0378">Hydrolase</keyword>
<dbReference type="GO" id="GO:0016818">
    <property type="term" value="F:hydrolase activity, acting on acid anhydrides, in phosphorus-containing anhydrides"/>
    <property type="evidence" value="ECO:0007669"/>
    <property type="project" value="InterPro"/>
</dbReference>
<evidence type="ECO:0000259" key="6">
    <source>
        <dbReference type="PROSITE" id="PS51192"/>
    </source>
</evidence>
<feature type="domain" description="Helicase C-terminal" evidence="7">
    <location>
        <begin position="584"/>
        <end position="792"/>
    </location>
</feature>
<keyword evidence="2" id="KW-0547">Nucleotide-binding</keyword>
<evidence type="ECO:0000313" key="8">
    <source>
        <dbReference type="EMBL" id="WVS92354.1"/>
    </source>
</evidence>
<dbReference type="InterPro" id="IPR014905">
    <property type="entry name" value="HIRAN"/>
</dbReference>
<proteinExistence type="predicted"/>
<dbReference type="InterPro" id="IPR027417">
    <property type="entry name" value="P-loop_NTPase"/>
</dbReference>
<dbReference type="GO" id="GO:0003676">
    <property type="term" value="F:nucleic acid binding"/>
    <property type="evidence" value="ECO:0007669"/>
    <property type="project" value="InterPro"/>
</dbReference>
<dbReference type="InterPro" id="IPR050474">
    <property type="entry name" value="Hel308_SKI2-like"/>
</dbReference>
<dbReference type="Pfam" id="PF08797">
    <property type="entry name" value="HIRAN"/>
    <property type="match status" value="1"/>
</dbReference>
<dbReference type="AlphaFoldDB" id="A0AAQ3MCH2"/>
<dbReference type="GO" id="GO:0004386">
    <property type="term" value="F:helicase activity"/>
    <property type="evidence" value="ECO:0007669"/>
    <property type="project" value="UniProtKB-KW"/>
</dbReference>
<dbReference type="Pfam" id="PF00271">
    <property type="entry name" value="Helicase_C"/>
    <property type="match status" value="1"/>
</dbReference>
<dbReference type="InterPro" id="IPR001650">
    <property type="entry name" value="Helicase_C-like"/>
</dbReference>
<feature type="domain" description="Helicase ATP-binding" evidence="6">
    <location>
        <begin position="313"/>
        <end position="508"/>
    </location>
</feature>
<evidence type="ECO:0000256" key="1">
    <source>
        <dbReference type="ARBA" id="ARBA00022723"/>
    </source>
</evidence>
<keyword evidence="1" id="KW-0479">Metal-binding</keyword>
<dbReference type="Pfam" id="PF00270">
    <property type="entry name" value="DEAD"/>
    <property type="match status" value="1"/>
</dbReference>
<evidence type="ECO:0000256" key="3">
    <source>
        <dbReference type="ARBA" id="ARBA00022801"/>
    </source>
</evidence>
<dbReference type="CDD" id="cd17921">
    <property type="entry name" value="DEXHc_Ski2"/>
    <property type="match status" value="1"/>
</dbReference>
<dbReference type="GO" id="GO:0005524">
    <property type="term" value="F:ATP binding"/>
    <property type="evidence" value="ECO:0007669"/>
    <property type="project" value="UniProtKB-KW"/>
</dbReference>
<sequence>MDKQTFLKNTSNSLRELNSDPIFRNNLYQVRTKAIQHEFLPGQSDTQFTFDFKRIWQYCDYLLSESILLLKENFDDKNYLLENIKTAAQSFEFLAKFANREERETLLINSAICYQISGYQANSFCISRLIEAEFLNQANIPQPGEIDSELTRFFRQAFINFLRREVRRMQEVSSLAIDRINGFQTTISQQIKHPDFSINDVFALTAHAFFHRSISDFSQFCLSGNLEIFEECKRKLQKSQCNFSKAGDSTFAVIVSELLAILDLFSERSTWININEYASNLLNDPIWRFYLRNLAQEKSIVEFWVSQLKAIQNHLLTSNDSFVVQMPTSAGKTFIAELAILASLTAGADTRCLYIAPYRALVNEVQSHLSNVLSKLGYRVSKLVGGFEFDTFQNFLLTQAHVLVTTPEKVDMLLRTKPDYFNEIGTIIVDEGHMIDEGISTLEDLPEGKTLLEELHEQETLGRGVLLEFLMTRLKAKIPQSRFIFISAVMPEVNSDDFVRWLCSSQQDALHIDPSERPSRQVIGKFEWRSENNGEIQYLNLPQLSTGRQPWVPSFIQRKQYYTGELTPTGRRERKSWPDINNKSQTSAMLAVRLAKTGPVLVFCAQTRDARDVLNNLVKTLKYLEASEELPTDDLRYEAEPNLASYHEAIEWLGEGHPLTQALHYRVGLHYGPLPDPVRQAIEEEFRDNRLRILVSTNTLGQGVNLPVKTVIIHSLERRWSESTNDGEPVIYSNSLRKRDFWNICGRAGRAGKETEGQVVFVKITSHDEELIREYQNQGNLEEVDSGLFKILQALVERRISQNDLIGYLDSHLLALLAEEAVDTQDEANISSFLDTSLVGVQANRKQVEKTPLASAMRTASAWILDQVEDEGLRKVFAATGLRVSSCQAIEANINQYFEEIRSELENIENVEYVENTRFRNSDFFIQVAFIACQSLPEMRLLHTIDYHGPEGDEFSLIRSWVNGAPIRELRNNLWDPDKEEDFSRYLADRITYKLPWGINGFLSILAFKLGREYTDLPVIWQHLPSMVKFGVNSIFSCWASSLGITSRNSALQIGQAYLSENPFQTLDYSDFVRWFVNLPNDYIFSEISVSNFEYSSMFKIRNGIVFGNESLQCLREEIQEIESPVREISYVDSRVTVAAKVREGDVLELNLEPDNPYDPTAVSVSFDGEQIGYVQRDKAIIISRELQLGKQVTARATRVRFIDDQANQDPLIDMQIMIE</sequence>
<dbReference type="SMART" id="SM00487">
    <property type="entry name" value="DEXDc"/>
    <property type="match status" value="1"/>
</dbReference>
<evidence type="ECO:0000259" key="7">
    <source>
        <dbReference type="PROSITE" id="PS51194"/>
    </source>
</evidence>
<dbReference type="Proteomes" id="UP000267249">
    <property type="component" value="Chromosome"/>
</dbReference>
<dbReference type="GO" id="GO:0008270">
    <property type="term" value="F:zinc ion binding"/>
    <property type="evidence" value="ECO:0007669"/>
    <property type="project" value="InterPro"/>
</dbReference>
<evidence type="ECO:0000256" key="5">
    <source>
        <dbReference type="ARBA" id="ARBA00022840"/>
    </source>
</evidence>